<proteinExistence type="predicted"/>
<name>A0AA40CJZ7_9PEZI</name>
<evidence type="ECO:0000313" key="3">
    <source>
        <dbReference type="Proteomes" id="UP001174936"/>
    </source>
</evidence>
<dbReference type="EMBL" id="JAULSV010000006">
    <property type="protein sequence ID" value="KAK0641225.1"/>
    <property type="molecule type" value="Genomic_DNA"/>
</dbReference>
<organism evidence="2 3">
    <name type="scientific">Cercophora newfieldiana</name>
    <dbReference type="NCBI Taxonomy" id="92897"/>
    <lineage>
        <taxon>Eukaryota</taxon>
        <taxon>Fungi</taxon>
        <taxon>Dikarya</taxon>
        <taxon>Ascomycota</taxon>
        <taxon>Pezizomycotina</taxon>
        <taxon>Sordariomycetes</taxon>
        <taxon>Sordariomycetidae</taxon>
        <taxon>Sordariales</taxon>
        <taxon>Lasiosphaeriaceae</taxon>
        <taxon>Cercophora</taxon>
    </lineage>
</organism>
<comment type="caution">
    <text evidence="2">The sequence shown here is derived from an EMBL/GenBank/DDBJ whole genome shotgun (WGS) entry which is preliminary data.</text>
</comment>
<keyword evidence="3" id="KW-1185">Reference proteome</keyword>
<dbReference type="AlphaFoldDB" id="A0AA40CJZ7"/>
<evidence type="ECO:0000313" key="2">
    <source>
        <dbReference type="EMBL" id="KAK0641225.1"/>
    </source>
</evidence>
<sequence>MLSTLTLIDKTLQYGGSASLDHTKQQDQFTSRSRDTMLALLQLGLESERGLLVAQKISREDNLQEPSRLLIFNSTKPAYGFSSQSGTGATVEQSLSLAEEEFADLKRWRSDRPSKSRGRNQPWNPNMTRLDHCSAKRVRSHHGPIFTLQKTSLHAARLCIVQTELIGNAERPAELAGFPSAMGLTPGWHQLSAEGRMSGCGRPPRRYPRRTNLGPPTTAGLWGVPDPSRLPFLQSWIACDFTAYLTTSLRKAP</sequence>
<gene>
    <name evidence="2" type="ORF">B0T16DRAFT_211562</name>
</gene>
<accession>A0AA40CJZ7</accession>
<dbReference type="Proteomes" id="UP001174936">
    <property type="component" value="Unassembled WGS sequence"/>
</dbReference>
<feature type="region of interest" description="Disordered" evidence="1">
    <location>
        <begin position="107"/>
        <end position="129"/>
    </location>
</feature>
<evidence type="ECO:0000256" key="1">
    <source>
        <dbReference type="SAM" id="MobiDB-lite"/>
    </source>
</evidence>
<reference evidence="2" key="1">
    <citation type="submission" date="2023-06" db="EMBL/GenBank/DDBJ databases">
        <title>Genome-scale phylogeny and comparative genomics of the fungal order Sordariales.</title>
        <authorList>
            <consortium name="Lawrence Berkeley National Laboratory"/>
            <person name="Hensen N."/>
            <person name="Bonometti L."/>
            <person name="Westerberg I."/>
            <person name="Brannstrom I.O."/>
            <person name="Guillou S."/>
            <person name="Cros-Aarteil S."/>
            <person name="Calhoun S."/>
            <person name="Haridas S."/>
            <person name="Kuo A."/>
            <person name="Mondo S."/>
            <person name="Pangilinan J."/>
            <person name="Riley R."/>
            <person name="Labutti K."/>
            <person name="Andreopoulos B."/>
            <person name="Lipzen A."/>
            <person name="Chen C."/>
            <person name="Yanf M."/>
            <person name="Daum C."/>
            <person name="Ng V."/>
            <person name="Clum A."/>
            <person name="Steindorff A."/>
            <person name="Ohm R."/>
            <person name="Martin F."/>
            <person name="Silar P."/>
            <person name="Natvig D."/>
            <person name="Lalanne C."/>
            <person name="Gautier V."/>
            <person name="Ament-Velasquez S.L."/>
            <person name="Kruys A."/>
            <person name="Hutchinson M.I."/>
            <person name="Powell A.J."/>
            <person name="Barry K."/>
            <person name="Miller A.N."/>
            <person name="Grigoriev I.V."/>
            <person name="Debuchy R."/>
            <person name="Gladieux P."/>
            <person name="Thoren M.H."/>
            <person name="Johannesson H."/>
        </authorList>
    </citation>
    <scope>NUCLEOTIDE SEQUENCE</scope>
    <source>
        <strain evidence="2">SMH2532-1</strain>
    </source>
</reference>
<protein>
    <submittedName>
        <fullName evidence="2">Uncharacterized protein</fullName>
    </submittedName>
</protein>